<dbReference type="GO" id="GO:0008061">
    <property type="term" value="F:chitin binding"/>
    <property type="evidence" value="ECO:0007669"/>
    <property type="project" value="InterPro"/>
</dbReference>
<feature type="domain" description="Chitin-binding type-2" evidence="2">
    <location>
        <begin position="264"/>
        <end position="323"/>
    </location>
</feature>
<dbReference type="OrthoDB" id="5829832at2759"/>
<evidence type="ECO:0000259" key="2">
    <source>
        <dbReference type="SMART" id="SM00494"/>
    </source>
</evidence>
<keyword evidence="3" id="KW-1185">Reference proteome</keyword>
<sequence length="390" mass="42491">MQRLVLAISCCAAVIQCSDVKSGEETPQYWRAILGDICQLPSFPRATGDPHRYVECVRQSSLAADRKDLGIWLLRECLPGFEFVASARRCKTVRSVKRQQELCGSSNSTMYQFCPSTNSTEFLVEEVREAPRQCTCPNGEENCVCPSPEILEPVVMPVNSDKARRSPLLTTSPIQFSSYPACPCPTAQPACTCVSTNNQNEKILLSLNCCPQTSQTPCQCVAPPVNCQTTTTQQQYCPQQQPAIVQPQACPLVQGGIQTAQYQGICSWMVDPLATDPQSKSHYLQCQPAPNNLFCGRWQRMPCAPSTTFDVQAQICVWSSQGAPGALPAPYVPAASSQAGCSCSGGVQIGSCNQNYQCPGQSVCQVGQNAGNQCMVCCYFRRKSRHAPKL</sequence>
<feature type="signal peptide" evidence="1">
    <location>
        <begin position="1"/>
        <end position="17"/>
    </location>
</feature>
<accession>A0A7I4YKK4</accession>
<feature type="chain" id="PRO_5029524513" evidence="1">
    <location>
        <begin position="18"/>
        <end position="390"/>
    </location>
</feature>
<dbReference type="SUPFAM" id="SSF57625">
    <property type="entry name" value="Invertebrate chitin-binding proteins"/>
    <property type="match status" value="1"/>
</dbReference>
<evidence type="ECO:0000313" key="3">
    <source>
        <dbReference type="Proteomes" id="UP000025227"/>
    </source>
</evidence>
<dbReference type="OMA" id="HYLQCQP"/>
<proteinExistence type="predicted"/>
<evidence type="ECO:0000256" key="1">
    <source>
        <dbReference type="SAM" id="SignalP"/>
    </source>
</evidence>
<feature type="domain" description="Chitin-binding type-2" evidence="2">
    <location>
        <begin position="36"/>
        <end position="105"/>
    </location>
</feature>
<name>A0A7I4YKK4_HAECO</name>
<dbReference type="InterPro" id="IPR036508">
    <property type="entry name" value="Chitin-bd_dom_sf"/>
</dbReference>
<dbReference type="InterPro" id="IPR002557">
    <property type="entry name" value="Chitin-bd_dom"/>
</dbReference>
<dbReference type="GO" id="GO:0005576">
    <property type="term" value="C:extracellular region"/>
    <property type="evidence" value="ECO:0007669"/>
    <property type="project" value="InterPro"/>
</dbReference>
<evidence type="ECO:0000313" key="4">
    <source>
        <dbReference type="WBParaSite" id="HCON_00105220-00001"/>
    </source>
</evidence>
<keyword evidence="1" id="KW-0732">Signal</keyword>
<dbReference type="WBParaSite" id="HCON_00105220-00001">
    <property type="protein sequence ID" value="HCON_00105220-00001"/>
    <property type="gene ID" value="HCON_00105220"/>
</dbReference>
<dbReference type="AlphaFoldDB" id="A0A7I4YKK4"/>
<reference evidence="4" key="1">
    <citation type="submission" date="2020-12" db="UniProtKB">
        <authorList>
            <consortium name="WormBaseParasite"/>
        </authorList>
    </citation>
    <scope>IDENTIFICATION</scope>
    <source>
        <strain evidence="4">MHco3</strain>
    </source>
</reference>
<dbReference type="SMART" id="SM00494">
    <property type="entry name" value="ChtBD2"/>
    <property type="match status" value="2"/>
</dbReference>
<dbReference type="Proteomes" id="UP000025227">
    <property type="component" value="Unplaced"/>
</dbReference>
<organism evidence="3 4">
    <name type="scientific">Haemonchus contortus</name>
    <name type="common">Barber pole worm</name>
    <dbReference type="NCBI Taxonomy" id="6289"/>
    <lineage>
        <taxon>Eukaryota</taxon>
        <taxon>Metazoa</taxon>
        <taxon>Ecdysozoa</taxon>
        <taxon>Nematoda</taxon>
        <taxon>Chromadorea</taxon>
        <taxon>Rhabditida</taxon>
        <taxon>Rhabditina</taxon>
        <taxon>Rhabditomorpha</taxon>
        <taxon>Strongyloidea</taxon>
        <taxon>Trichostrongylidae</taxon>
        <taxon>Haemonchus</taxon>
    </lineage>
</organism>
<protein>
    <submittedName>
        <fullName evidence="4">Chitin-binding type-2 domain-containing protein</fullName>
    </submittedName>
</protein>